<dbReference type="Proteomes" id="UP001469553">
    <property type="component" value="Unassembled WGS sequence"/>
</dbReference>
<gene>
    <name evidence="2" type="ORF">AMECASPLE_019310</name>
</gene>
<feature type="non-terminal residue" evidence="2">
    <location>
        <position position="1"/>
    </location>
</feature>
<sequence length="141" mass="14837">VFLACIRRAGAVGDGGILAEGFIPGVACGSAHSPRPHCPPRLQPAPGNKQGDGPTATQGLRRSSSPTDSRIRTGGKESATEHYQTSSSYFTKGKTPQSFPRSSFGSSLTWSAVKRLSATKTGCRTFQSTTTSQGSYLILKM</sequence>
<accession>A0ABV0Y2T1</accession>
<name>A0ABV0Y2T1_9TELE</name>
<dbReference type="EMBL" id="JAHRIP010020360">
    <property type="protein sequence ID" value="MEQ2288085.1"/>
    <property type="molecule type" value="Genomic_DNA"/>
</dbReference>
<proteinExistence type="predicted"/>
<evidence type="ECO:0000313" key="3">
    <source>
        <dbReference type="Proteomes" id="UP001469553"/>
    </source>
</evidence>
<comment type="caution">
    <text evidence="2">The sequence shown here is derived from an EMBL/GenBank/DDBJ whole genome shotgun (WGS) entry which is preliminary data.</text>
</comment>
<feature type="compositionally biased region" description="Basic and acidic residues" evidence="1">
    <location>
        <begin position="69"/>
        <end position="80"/>
    </location>
</feature>
<keyword evidence="3" id="KW-1185">Reference proteome</keyword>
<feature type="region of interest" description="Disordered" evidence="1">
    <location>
        <begin position="30"/>
        <end position="105"/>
    </location>
</feature>
<organism evidence="2 3">
    <name type="scientific">Ameca splendens</name>
    <dbReference type="NCBI Taxonomy" id="208324"/>
    <lineage>
        <taxon>Eukaryota</taxon>
        <taxon>Metazoa</taxon>
        <taxon>Chordata</taxon>
        <taxon>Craniata</taxon>
        <taxon>Vertebrata</taxon>
        <taxon>Euteleostomi</taxon>
        <taxon>Actinopterygii</taxon>
        <taxon>Neopterygii</taxon>
        <taxon>Teleostei</taxon>
        <taxon>Neoteleostei</taxon>
        <taxon>Acanthomorphata</taxon>
        <taxon>Ovalentaria</taxon>
        <taxon>Atherinomorphae</taxon>
        <taxon>Cyprinodontiformes</taxon>
        <taxon>Goodeidae</taxon>
        <taxon>Ameca</taxon>
    </lineage>
</organism>
<reference evidence="2 3" key="1">
    <citation type="submission" date="2021-06" db="EMBL/GenBank/DDBJ databases">
        <authorList>
            <person name="Palmer J.M."/>
        </authorList>
    </citation>
    <scope>NUCLEOTIDE SEQUENCE [LARGE SCALE GENOMIC DNA]</scope>
    <source>
        <strain evidence="2 3">AS_MEX2019</strain>
        <tissue evidence="2">Muscle</tissue>
    </source>
</reference>
<feature type="compositionally biased region" description="Polar residues" evidence="1">
    <location>
        <begin position="55"/>
        <end position="68"/>
    </location>
</feature>
<evidence type="ECO:0000313" key="2">
    <source>
        <dbReference type="EMBL" id="MEQ2288085.1"/>
    </source>
</evidence>
<evidence type="ECO:0000256" key="1">
    <source>
        <dbReference type="SAM" id="MobiDB-lite"/>
    </source>
</evidence>
<feature type="compositionally biased region" description="Polar residues" evidence="1">
    <location>
        <begin position="81"/>
        <end position="105"/>
    </location>
</feature>
<protein>
    <submittedName>
        <fullName evidence="2">Uncharacterized protein</fullName>
    </submittedName>
</protein>